<evidence type="ECO:0000313" key="5">
    <source>
        <dbReference type="Proteomes" id="UP000241890"/>
    </source>
</evidence>
<feature type="compositionally biased region" description="Polar residues" evidence="1">
    <location>
        <begin position="304"/>
        <end position="314"/>
    </location>
</feature>
<dbReference type="OrthoDB" id="2108802at2759"/>
<evidence type="ECO:0000259" key="3">
    <source>
        <dbReference type="Pfam" id="PF03537"/>
    </source>
</evidence>
<feature type="region of interest" description="Disordered" evidence="1">
    <location>
        <begin position="304"/>
        <end position="364"/>
    </location>
</feature>
<gene>
    <name evidence="4" type="ORF">FCC1311_104002</name>
</gene>
<comment type="caution">
    <text evidence="4">The sequence shown here is derived from an EMBL/GenBank/DDBJ whole genome shotgun (WGS) entry which is preliminary data.</text>
</comment>
<dbReference type="PANTHER" id="PTHR35273:SF2">
    <property type="entry name" value="ALPHA-GALACTOSIDASE"/>
    <property type="match status" value="1"/>
</dbReference>
<evidence type="ECO:0000313" key="4">
    <source>
        <dbReference type="EMBL" id="GBG34176.1"/>
    </source>
</evidence>
<reference evidence="4 5" key="1">
    <citation type="submission" date="2017-12" db="EMBL/GenBank/DDBJ databases">
        <title>Sequencing, de novo assembly and annotation of complete genome of a new Thraustochytrid species, strain FCC1311.</title>
        <authorList>
            <person name="Sedici K."/>
            <person name="Godart F."/>
            <person name="Aiese Cigliano R."/>
            <person name="Sanseverino W."/>
            <person name="Barakat M."/>
            <person name="Ortet P."/>
            <person name="Marechal E."/>
            <person name="Cagnac O."/>
            <person name="Amato A."/>
        </authorList>
    </citation>
    <scope>NUCLEOTIDE SEQUENCE [LARGE SCALE GENOMIC DNA]</scope>
</reference>
<feature type="compositionally biased region" description="Acidic residues" evidence="1">
    <location>
        <begin position="318"/>
        <end position="335"/>
    </location>
</feature>
<accession>A0A2R5GTH7</accession>
<dbReference type="InterPro" id="IPR004352">
    <property type="entry name" value="GH114_TIM-barrel"/>
</dbReference>
<keyword evidence="5" id="KW-1185">Reference proteome</keyword>
<dbReference type="InterPro" id="IPR017853">
    <property type="entry name" value="GH"/>
</dbReference>
<dbReference type="SUPFAM" id="SSF53300">
    <property type="entry name" value="vWA-like"/>
    <property type="match status" value="1"/>
</dbReference>
<organism evidence="4 5">
    <name type="scientific">Hondaea fermentalgiana</name>
    <dbReference type="NCBI Taxonomy" id="2315210"/>
    <lineage>
        <taxon>Eukaryota</taxon>
        <taxon>Sar</taxon>
        <taxon>Stramenopiles</taxon>
        <taxon>Bigyra</taxon>
        <taxon>Labyrinthulomycetes</taxon>
        <taxon>Thraustochytrida</taxon>
        <taxon>Thraustochytriidae</taxon>
        <taxon>Hondaea</taxon>
    </lineage>
</organism>
<dbReference type="InParanoid" id="A0A2R5GTH7"/>
<dbReference type="PANTHER" id="PTHR35273">
    <property type="entry name" value="ALPHA-1,4 POLYGALACTOSAMINIDASE, PUTATIVE (AFU_ORTHOLOGUE AFUA_3G07890)-RELATED"/>
    <property type="match status" value="1"/>
</dbReference>
<dbReference type="AlphaFoldDB" id="A0A2R5GTH7"/>
<feature type="signal peptide" evidence="2">
    <location>
        <begin position="1"/>
        <end position="36"/>
    </location>
</feature>
<dbReference type="EMBL" id="BEYU01000183">
    <property type="protein sequence ID" value="GBG34176.1"/>
    <property type="molecule type" value="Genomic_DNA"/>
</dbReference>
<feature type="compositionally biased region" description="Pro residues" evidence="1">
    <location>
        <begin position="338"/>
        <end position="353"/>
    </location>
</feature>
<keyword evidence="2" id="KW-0732">Signal</keyword>
<dbReference type="Pfam" id="PF03537">
    <property type="entry name" value="Glyco_hydro_114"/>
    <property type="match status" value="1"/>
</dbReference>
<feature type="chain" id="PRO_5015352310" description="Glycoside-hydrolase family GH114 TIM-barrel domain-containing protein" evidence="2">
    <location>
        <begin position="37"/>
        <end position="574"/>
    </location>
</feature>
<dbReference type="SUPFAM" id="SSF51445">
    <property type="entry name" value="(Trans)glycosidases"/>
    <property type="match status" value="1"/>
</dbReference>
<protein>
    <recommendedName>
        <fullName evidence="3">Glycoside-hydrolase family GH114 TIM-barrel domain-containing protein</fullName>
    </recommendedName>
</protein>
<dbReference type="InterPro" id="IPR013785">
    <property type="entry name" value="Aldolase_TIM"/>
</dbReference>
<dbReference type="InterPro" id="IPR036465">
    <property type="entry name" value="vWFA_dom_sf"/>
</dbReference>
<sequence>MEARRAHGPSRAVAKTRAGAWFALAVVMALVSHCHAARHVRLPKTTTWANLAWGFKNGAKDETVDGRKLVLVDLFDETIDGEPAADKMAQLIEEDHIVMCYMSAGTAEDWRPDFDDFKPLSMSQSNNWPSEFYLDISQTDALLALMQNRLELAAAKGCHVIEPDNVDCFDNQECYGGLSNDFDSSLYKNKAAYAKALQITYLKGLATAAHNLGLSIVLKNAASIVPDIESYFDGVLTENCAKWDECDAFAVFPNTNRAHFDTEYVSDSLEAAAKRACSQEAVLQSKYCQSNKGEWLCTRGEQWKSCSSPESTLPATEWVEDDGGQEDDDGGEQQEDPSQPPSTPAPTLAPTPAPTRAYPSCPRKFSRGTANPMDVVFVLENMNGGGKGVTSSDFAAIKAATARLALGVTESLFDTLDDPSSINFALVDAFKAAPATTTLAPLSDFLSALEDLSYRGKNSGNKATLYMDKALTQAVSTFSTDDTTHRRVIAVFTKNINGATSNRESFVQAVAEAEAAGISVILFPVDAEKSTLKSFKAEDIRKTVPVIKAKKLDMLDSNKWERKAMNKGLCPASA</sequence>
<evidence type="ECO:0000256" key="1">
    <source>
        <dbReference type="SAM" id="MobiDB-lite"/>
    </source>
</evidence>
<feature type="domain" description="Glycoside-hydrolase family GH114 TIM-barrel" evidence="3">
    <location>
        <begin position="53"/>
        <end position="280"/>
    </location>
</feature>
<dbReference type="Proteomes" id="UP000241890">
    <property type="component" value="Unassembled WGS sequence"/>
</dbReference>
<name>A0A2R5GTH7_9STRA</name>
<dbReference type="Gene3D" id="3.20.20.70">
    <property type="entry name" value="Aldolase class I"/>
    <property type="match status" value="1"/>
</dbReference>
<evidence type="ECO:0000256" key="2">
    <source>
        <dbReference type="SAM" id="SignalP"/>
    </source>
</evidence>
<proteinExistence type="predicted"/>